<feature type="region of interest" description="Disordered" evidence="1">
    <location>
        <begin position="60"/>
        <end position="81"/>
    </location>
</feature>
<proteinExistence type="predicted"/>
<dbReference type="RefSeq" id="WP_120489828.1">
    <property type="nucleotide sequence ID" value="NZ_CP029149.1"/>
</dbReference>
<protein>
    <submittedName>
        <fullName evidence="3">Uncharacterized protein</fullName>
    </submittedName>
</protein>
<dbReference type="InterPro" id="IPR046647">
    <property type="entry name" value="DUF6759"/>
</dbReference>
<evidence type="ECO:0000256" key="1">
    <source>
        <dbReference type="SAM" id="MobiDB-lite"/>
    </source>
</evidence>
<feature type="compositionally biased region" description="Basic and acidic residues" evidence="1">
    <location>
        <begin position="68"/>
        <end position="81"/>
    </location>
</feature>
<name>A0A6P1QU89_9FLAO</name>
<dbReference type="KEGG" id="bcad:DBX24_04720"/>
<organism evidence="3 4">
    <name type="scientific">Bergeyella cardium</name>
    <dbReference type="NCBI Taxonomy" id="1585976"/>
    <lineage>
        <taxon>Bacteria</taxon>
        <taxon>Pseudomonadati</taxon>
        <taxon>Bacteroidota</taxon>
        <taxon>Flavobacteriia</taxon>
        <taxon>Flavobacteriales</taxon>
        <taxon>Weeksellaceae</taxon>
        <taxon>Bergeyella</taxon>
    </lineage>
</organism>
<reference evidence="3 4" key="1">
    <citation type="submission" date="2018-04" db="EMBL/GenBank/DDBJ databases">
        <title>Characteristic and Complete Genome Sequencing of A Novel Member of Infective Endocarditis Causative Bacteria: Bergeyella cardium QL-PH.</title>
        <authorList>
            <person name="Pan H."/>
            <person name="Sun E."/>
            <person name="Zhang Y."/>
        </authorList>
    </citation>
    <scope>NUCLEOTIDE SEQUENCE [LARGE SCALE GENOMIC DNA]</scope>
    <source>
        <strain evidence="3 4">HPQL</strain>
    </source>
</reference>
<dbReference type="OrthoDB" id="1250055at2"/>
<gene>
    <name evidence="3" type="ORF">DBX24_04720</name>
</gene>
<dbReference type="EMBL" id="CP029149">
    <property type="protein sequence ID" value="QHN65245.1"/>
    <property type="molecule type" value="Genomic_DNA"/>
</dbReference>
<evidence type="ECO:0000313" key="3">
    <source>
        <dbReference type="EMBL" id="QHN65245.1"/>
    </source>
</evidence>
<keyword evidence="4" id="KW-1185">Reference proteome</keyword>
<evidence type="ECO:0000313" key="4">
    <source>
        <dbReference type="Proteomes" id="UP000464318"/>
    </source>
</evidence>
<evidence type="ECO:0000256" key="2">
    <source>
        <dbReference type="SAM" id="SignalP"/>
    </source>
</evidence>
<sequence length="168" mass="19002">MKRKIFSLVLFSMVMICFGQVSSAQIEHSTDIKQIAEYIKQNPNDPKVPALKRKIAQLMNEGTSESNTSKEQKATSSKDKSKKVEMLNHLFNNDPKRKDAALMIYNKSNCPLLLKIAGKKNFSLQVPAMGENYILLKKGRYKLSTSVCGANYIEVKNIQKDMQITLNN</sequence>
<dbReference type="AlphaFoldDB" id="A0A6P1QU89"/>
<dbReference type="Proteomes" id="UP000464318">
    <property type="component" value="Chromosome"/>
</dbReference>
<dbReference type="Pfam" id="PF20545">
    <property type="entry name" value="DUF6759"/>
    <property type="match status" value="1"/>
</dbReference>
<accession>A0A6P1QU89</accession>
<feature type="signal peptide" evidence="2">
    <location>
        <begin position="1"/>
        <end position="23"/>
    </location>
</feature>
<keyword evidence="2" id="KW-0732">Signal</keyword>
<feature type="chain" id="PRO_5043490129" evidence="2">
    <location>
        <begin position="24"/>
        <end position="168"/>
    </location>
</feature>